<keyword evidence="4 6" id="KW-0472">Membrane</keyword>
<proteinExistence type="predicted"/>
<feature type="transmembrane region" description="Helical" evidence="6">
    <location>
        <begin position="273"/>
        <end position="292"/>
    </location>
</feature>
<feature type="transmembrane region" description="Helical" evidence="6">
    <location>
        <begin position="340"/>
        <end position="358"/>
    </location>
</feature>
<gene>
    <name evidence="7" type="ORF">EW146_g2825</name>
</gene>
<feature type="transmembrane region" description="Helical" evidence="6">
    <location>
        <begin position="402"/>
        <end position="423"/>
    </location>
</feature>
<comment type="subcellular location">
    <subcellularLocation>
        <location evidence="1">Membrane</location>
        <topology evidence="1">Multi-pass membrane protein</topology>
    </subcellularLocation>
</comment>
<dbReference type="OrthoDB" id="2351791at2759"/>
<evidence type="ECO:0000256" key="6">
    <source>
        <dbReference type="SAM" id="Phobius"/>
    </source>
</evidence>
<keyword evidence="2 6" id="KW-0812">Transmembrane</keyword>
<feature type="transmembrane region" description="Helical" evidence="6">
    <location>
        <begin position="370"/>
        <end position="390"/>
    </location>
</feature>
<evidence type="ECO:0000256" key="4">
    <source>
        <dbReference type="ARBA" id="ARBA00023136"/>
    </source>
</evidence>
<dbReference type="SUPFAM" id="SSF103473">
    <property type="entry name" value="MFS general substrate transporter"/>
    <property type="match status" value="1"/>
</dbReference>
<accession>A0A4S4M1S0</accession>
<evidence type="ECO:0000256" key="5">
    <source>
        <dbReference type="SAM" id="MobiDB-lite"/>
    </source>
</evidence>
<dbReference type="EMBL" id="SGPL01000087">
    <property type="protein sequence ID" value="THH18101.1"/>
    <property type="molecule type" value="Genomic_DNA"/>
</dbReference>
<feature type="transmembrane region" description="Helical" evidence="6">
    <location>
        <begin position="298"/>
        <end position="320"/>
    </location>
</feature>
<dbReference type="InterPro" id="IPR036259">
    <property type="entry name" value="MFS_trans_sf"/>
</dbReference>
<reference evidence="7 8" key="1">
    <citation type="submission" date="2019-02" db="EMBL/GenBank/DDBJ databases">
        <title>Genome sequencing of the rare red list fungi Bondarzewia mesenterica.</title>
        <authorList>
            <person name="Buettner E."/>
            <person name="Kellner H."/>
        </authorList>
    </citation>
    <scope>NUCLEOTIDE SEQUENCE [LARGE SCALE GENOMIC DNA]</scope>
    <source>
        <strain evidence="7 8">DSM 108281</strain>
    </source>
</reference>
<dbReference type="Proteomes" id="UP000310158">
    <property type="component" value="Unassembled WGS sequence"/>
</dbReference>
<evidence type="ECO:0000256" key="3">
    <source>
        <dbReference type="ARBA" id="ARBA00022989"/>
    </source>
</evidence>
<name>A0A4S4M1S0_9AGAM</name>
<evidence type="ECO:0008006" key="9">
    <source>
        <dbReference type="Google" id="ProtNLM"/>
    </source>
</evidence>
<dbReference type="PANTHER" id="PTHR23501">
    <property type="entry name" value="MAJOR FACILITATOR SUPERFAMILY"/>
    <property type="match status" value="1"/>
</dbReference>
<feature type="transmembrane region" description="Helical" evidence="6">
    <location>
        <begin position="429"/>
        <end position="450"/>
    </location>
</feature>
<keyword evidence="8" id="KW-1185">Reference proteome</keyword>
<dbReference type="AlphaFoldDB" id="A0A4S4M1S0"/>
<dbReference type="Gene3D" id="1.20.1250.20">
    <property type="entry name" value="MFS general substrate transporter like domains"/>
    <property type="match status" value="1"/>
</dbReference>
<evidence type="ECO:0000256" key="1">
    <source>
        <dbReference type="ARBA" id="ARBA00004141"/>
    </source>
</evidence>
<protein>
    <recommendedName>
        <fullName evidence="9">Major facilitator superfamily (MFS) profile domain-containing protein</fullName>
    </recommendedName>
</protein>
<feature type="transmembrane region" description="Helical" evidence="6">
    <location>
        <begin position="462"/>
        <end position="488"/>
    </location>
</feature>
<keyword evidence="3 6" id="KW-1133">Transmembrane helix</keyword>
<dbReference type="GO" id="GO:0022857">
    <property type="term" value="F:transmembrane transporter activity"/>
    <property type="evidence" value="ECO:0007669"/>
    <property type="project" value="TreeGrafter"/>
</dbReference>
<feature type="compositionally biased region" description="Polar residues" evidence="5">
    <location>
        <begin position="1"/>
        <end position="15"/>
    </location>
</feature>
<sequence length="572" mass="61854">MNSVNVFSSHLSSPADSGPAPSTLCGGNEKPGHELLPPQFPPIGIMSSSSSGSVSSEFGSPALLCGEKSASSSTSSFHTIQVPPLRRLSTLRILFAHIGAALALFLATTDSTIVSTSLPTIANEFGASQDQYTRFMAGFLIWSVERYVFADIVWADADVAKRTLILVVVVRSGPIHDMADPSARLGGDWWWWYCELCLGNHLRDCRGTQKGSMVPSSEYYLELLGDSRASSWRGLQQSTLILAELAVGILSEPARLERQKDASWKLFLQKFDFVGLSLFITGSCCIIVGFSFASSNGWTAPSTLTLIIIGPVILACASWYEVRTSREALFPPAAFKDSAIVIILVVNFYTISHLMRAINNTTPLTAGLMLLPYSLGSSLASIPAAWFIGYRQQRTHDTSGQKLVICIGLAVSCIGFGLLHLLGDRSPRITQSLLPMVAGFGLGFLFHAPYQIFTNTLQPKELATGTSAFFLVRFTGATVGLAVAGAVFQNQLSHTLPPSFEAQGFQSFDMGSLNSLSSPMEISQALHAVASSIEYMDSLHTLLRTFSHDLSFPAESNRGGPRRTLNRYVPVN</sequence>
<feature type="region of interest" description="Disordered" evidence="5">
    <location>
        <begin position="1"/>
        <end position="41"/>
    </location>
</feature>
<dbReference type="GO" id="GO:0005886">
    <property type="term" value="C:plasma membrane"/>
    <property type="evidence" value="ECO:0007669"/>
    <property type="project" value="TreeGrafter"/>
</dbReference>
<comment type="caution">
    <text evidence="7">The sequence shown here is derived from an EMBL/GenBank/DDBJ whole genome shotgun (WGS) entry which is preliminary data.</text>
</comment>
<evidence type="ECO:0000313" key="7">
    <source>
        <dbReference type="EMBL" id="THH18101.1"/>
    </source>
</evidence>
<organism evidence="7 8">
    <name type="scientific">Bondarzewia mesenterica</name>
    <dbReference type="NCBI Taxonomy" id="1095465"/>
    <lineage>
        <taxon>Eukaryota</taxon>
        <taxon>Fungi</taxon>
        <taxon>Dikarya</taxon>
        <taxon>Basidiomycota</taxon>
        <taxon>Agaricomycotina</taxon>
        <taxon>Agaricomycetes</taxon>
        <taxon>Russulales</taxon>
        <taxon>Bondarzewiaceae</taxon>
        <taxon>Bondarzewia</taxon>
    </lineage>
</organism>
<evidence type="ECO:0000313" key="8">
    <source>
        <dbReference type="Proteomes" id="UP000310158"/>
    </source>
</evidence>
<dbReference type="PANTHER" id="PTHR23501:SF102">
    <property type="entry name" value="DRUG TRANSPORTER, PUTATIVE (AFU_ORTHOLOGUE AFUA_3G08530)-RELATED"/>
    <property type="match status" value="1"/>
</dbReference>
<evidence type="ECO:0000256" key="2">
    <source>
        <dbReference type="ARBA" id="ARBA00022692"/>
    </source>
</evidence>